<organism evidence="1 2">
    <name type="scientific">Perkinsus olseni</name>
    <name type="common">Perkinsus atlanticus</name>
    <dbReference type="NCBI Taxonomy" id="32597"/>
    <lineage>
        <taxon>Eukaryota</taxon>
        <taxon>Sar</taxon>
        <taxon>Alveolata</taxon>
        <taxon>Perkinsozoa</taxon>
        <taxon>Perkinsea</taxon>
        <taxon>Perkinsida</taxon>
        <taxon>Perkinsidae</taxon>
        <taxon>Perkinsus</taxon>
    </lineage>
</organism>
<evidence type="ECO:0000313" key="2">
    <source>
        <dbReference type="Proteomes" id="UP000574390"/>
    </source>
</evidence>
<protein>
    <submittedName>
        <fullName evidence="1">Uncharacterized protein</fullName>
    </submittedName>
</protein>
<name>A0A7J6S9D1_PEROL</name>
<reference evidence="1 2" key="1">
    <citation type="submission" date="2020-04" db="EMBL/GenBank/DDBJ databases">
        <title>Perkinsus olseni comparative genomics.</title>
        <authorList>
            <person name="Bogema D.R."/>
        </authorList>
    </citation>
    <scope>NUCLEOTIDE SEQUENCE [LARGE SCALE GENOMIC DNA]</scope>
    <source>
        <strain evidence="1">ATCC PRA-205</strain>
    </source>
</reference>
<dbReference type="Proteomes" id="UP000574390">
    <property type="component" value="Unassembled WGS sequence"/>
</dbReference>
<feature type="non-terminal residue" evidence="1">
    <location>
        <position position="1"/>
    </location>
</feature>
<proteinExistence type="predicted"/>
<sequence length="69" mass="8128">RLLLPWLGRLYLLSAHREKAIRLAWMLRAFHHSRLLLLLLTWQSSLRLCSSSSQRLTLPLALRLGILQR</sequence>
<evidence type="ECO:0000313" key="1">
    <source>
        <dbReference type="EMBL" id="KAF4729467.1"/>
    </source>
</evidence>
<gene>
    <name evidence="1" type="ORF">FOZ62_018050</name>
</gene>
<dbReference type="EMBL" id="JABANM010016421">
    <property type="protein sequence ID" value="KAF4729467.1"/>
    <property type="molecule type" value="Genomic_DNA"/>
</dbReference>
<dbReference type="AlphaFoldDB" id="A0A7J6S9D1"/>
<accession>A0A7J6S9D1</accession>
<feature type="non-terminal residue" evidence="1">
    <location>
        <position position="69"/>
    </location>
</feature>
<comment type="caution">
    <text evidence="1">The sequence shown here is derived from an EMBL/GenBank/DDBJ whole genome shotgun (WGS) entry which is preliminary data.</text>
</comment>